<evidence type="ECO:0000256" key="3">
    <source>
        <dbReference type="ARBA" id="ARBA00022840"/>
    </source>
</evidence>
<gene>
    <name evidence="6" type="ORF">MBESOW_P0069</name>
</gene>
<evidence type="ECO:0000256" key="1">
    <source>
        <dbReference type="ARBA" id="ARBA00006914"/>
    </source>
</evidence>
<evidence type="ECO:0000259" key="5">
    <source>
        <dbReference type="SMART" id="SM00382"/>
    </source>
</evidence>
<evidence type="ECO:0000313" key="7">
    <source>
        <dbReference type="Proteomes" id="UP000290975"/>
    </source>
</evidence>
<dbReference type="Pfam" id="PF00004">
    <property type="entry name" value="AAA"/>
    <property type="match status" value="2"/>
</dbReference>
<name>A0A401IWT9_SPHXE</name>
<dbReference type="EMBL" id="BBQY01000001">
    <property type="protein sequence ID" value="GBH28816.1"/>
    <property type="molecule type" value="Genomic_DNA"/>
</dbReference>
<dbReference type="PROSITE" id="PS00674">
    <property type="entry name" value="AAA"/>
    <property type="match status" value="1"/>
</dbReference>
<dbReference type="RefSeq" id="WP_130751605.1">
    <property type="nucleotide sequence ID" value="NZ_BBQY01000001.1"/>
</dbReference>
<evidence type="ECO:0000313" key="6">
    <source>
        <dbReference type="EMBL" id="GBH28816.1"/>
    </source>
</evidence>
<protein>
    <recommendedName>
        <fullName evidence="5">AAA+ ATPase domain-containing protein</fullName>
    </recommendedName>
</protein>
<dbReference type="InterPro" id="IPR050221">
    <property type="entry name" value="26S_Proteasome_ATPase"/>
</dbReference>
<keyword evidence="2 4" id="KW-0547">Nucleotide-binding</keyword>
<comment type="caution">
    <text evidence="6">The sequence shown here is derived from an EMBL/GenBank/DDBJ whole genome shotgun (WGS) entry which is preliminary data.</text>
</comment>
<accession>A0A401IWT9</accession>
<dbReference type="InterPro" id="IPR003960">
    <property type="entry name" value="ATPase_AAA_CS"/>
</dbReference>
<evidence type="ECO:0000256" key="4">
    <source>
        <dbReference type="RuleBase" id="RU003651"/>
    </source>
</evidence>
<sequence>MNQIQITRRMLRRAMRGMPAASQQAKALLEFARANGAALFGLKVAEAKKLAWAALRRAVAQDGPCAGDSASGASGVLRLARELAALLRLDTIDSAIVEVTFALDRLCLPGELDDILAHAGSDVPAMIGEVAGAEPQDAERRVRLNPLFRMGLATFRADWRGHVRLETRWALENLLDRLPETEAEIIALMVGPRHVAGLPLSAFAHAEDTEFLHRLLEGTRHERARGINILIHGPPGTGKTEFARSLAAAAGFSLHGAGEADEDGDEPDRRDRIAAFQMGQRLLAGKGDAALLFDEMEDLIGDAQPAQGDWMRGRQGSKVFVNRLLETNPVPVIWTTNAIGNVDPAILRRMSHVLKLDLPSRNTAMRMLDHVAREEAVTPGDGWGSLLENTPEVASVLRVSARGARLAGEADGGLRPARALAKALRGSSDLPLEGPGPIDLDLFETDRPLGPLFERLRESEHMNVSLLLTGVPGTGKTALAHHFARTLDRPLLVRRTSDLLSKWVGETEERIAEAFAEARRKESVLLFDEADSLLFDRSTARTNWEVSQVNELLTWLDRHPLPVVAATNHAQRLDPATLRRFVFKLELRALSGTKVEQAFVRFFGIEPPASLVSLQGITPGDLAVVARQLRYDPTHDGNEIVARLRAEVAAKPGASRPIGF</sequence>
<dbReference type="AlphaFoldDB" id="A0A401IWT9"/>
<keyword evidence="3 4" id="KW-0067">ATP-binding</keyword>
<dbReference type="SUPFAM" id="SSF52540">
    <property type="entry name" value="P-loop containing nucleoside triphosphate hydrolases"/>
    <property type="match status" value="2"/>
</dbReference>
<comment type="similarity">
    <text evidence="1 4">Belongs to the AAA ATPase family.</text>
</comment>
<dbReference type="CDD" id="cd19481">
    <property type="entry name" value="RecA-like_protease"/>
    <property type="match status" value="1"/>
</dbReference>
<organism evidence="6 7">
    <name type="scientific">Sphingobium xenophagum</name>
    <dbReference type="NCBI Taxonomy" id="121428"/>
    <lineage>
        <taxon>Bacteria</taxon>
        <taxon>Pseudomonadati</taxon>
        <taxon>Pseudomonadota</taxon>
        <taxon>Alphaproteobacteria</taxon>
        <taxon>Sphingomonadales</taxon>
        <taxon>Sphingomonadaceae</taxon>
        <taxon>Sphingobium</taxon>
    </lineage>
</organism>
<dbReference type="InterPro" id="IPR003959">
    <property type="entry name" value="ATPase_AAA_core"/>
</dbReference>
<dbReference type="InterPro" id="IPR027417">
    <property type="entry name" value="P-loop_NTPase"/>
</dbReference>
<dbReference type="SMART" id="SM00382">
    <property type="entry name" value="AAA"/>
    <property type="match status" value="2"/>
</dbReference>
<feature type="domain" description="AAA+ ATPase" evidence="5">
    <location>
        <begin position="462"/>
        <end position="593"/>
    </location>
</feature>
<dbReference type="Gene3D" id="3.40.50.300">
    <property type="entry name" value="P-loop containing nucleotide triphosphate hydrolases"/>
    <property type="match status" value="2"/>
</dbReference>
<dbReference type="InterPro" id="IPR003593">
    <property type="entry name" value="AAA+_ATPase"/>
</dbReference>
<feature type="domain" description="AAA+ ATPase" evidence="5">
    <location>
        <begin position="225"/>
        <end position="360"/>
    </location>
</feature>
<evidence type="ECO:0000256" key="2">
    <source>
        <dbReference type="ARBA" id="ARBA00022741"/>
    </source>
</evidence>
<dbReference type="GO" id="GO:0005524">
    <property type="term" value="F:ATP binding"/>
    <property type="evidence" value="ECO:0007669"/>
    <property type="project" value="UniProtKB-KW"/>
</dbReference>
<keyword evidence="7" id="KW-1185">Reference proteome</keyword>
<dbReference type="PANTHER" id="PTHR23073">
    <property type="entry name" value="26S PROTEASOME REGULATORY SUBUNIT"/>
    <property type="match status" value="1"/>
</dbReference>
<proteinExistence type="inferred from homology"/>
<reference evidence="6 7" key="1">
    <citation type="submission" date="2014-12" db="EMBL/GenBank/DDBJ databases">
        <title>Whole genome sequencing of Sphingobium xenophagum OW59.</title>
        <authorList>
            <person name="Ohta Y."/>
            <person name="Nishi S."/>
            <person name="Hatada Y."/>
        </authorList>
    </citation>
    <scope>NUCLEOTIDE SEQUENCE [LARGE SCALE GENOMIC DNA]</scope>
    <source>
        <strain evidence="6 7">OW59</strain>
    </source>
</reference>
<dbReference type="GO" id="GO:0016887">
    <property type="term" value="F:ATP hydrolysis activity"/>
    <property type="evidence" value="ECO:0007669"/>
    <property type="project" value="InterPro"/>
</dbReference>
<dbReference type="Proteomes" id="UP000290975">
    <property type="component" value="Unassembled WGS sequence"/>
</dbReference>